<sequence length="88" mass="9963">MKPTSSPISYSVSRTLEVQSGAVCDSQTPLQKFNTLKNEVTTDSEDESCSDSCMDELIASLEREKRNRKWMFDADMLQAFQEDGWNCA</sequence>
<evidence type="ECO:0000313" key="1">
    <source>
        <dbReference type="EMBL" id="KAL0290695.1"/>
    </source>
</evidence>
<dbReference type="EMBL" id="JACGWK010001339">
    <property type="protein sequence ID" value="KAL0290695.1"/>
    <property type="molecule type" value="Genomic_DNA"/>
</dbReference>
<accession>A0AAW2JAS2</accession>
<proteinExistence type="predicted"/>
<organism evidence="1">
    <name type="scientific">Sesamum angustifolium</name>
    <dbReference type="NCBI Taxonomy" id="2727405"/>
    <lineage>
        <taxon>Eukaryota</taxon>
        <taxon>Viridiplantae</taxon>
        <taxon>Streptophyta</taxon>
        <taxon>Embryophyta</taxon>
        <taxon>Tracheophyta</taxon>
        <taxon>Spermatophyta</taxon>
        <taxon>Magnoliopsida</taxon>
        <taxon>eudicotyledons</taxon>
        <taxon>Gunneridae</taxon>
        <taxon>Pentapetalae</taxon>
        <taxon>asterids</taxon>
        <taxon>lamiids</taxon>
        <taxon>Lamiales</taxon>
        <taxon>Pedaliaceae</taxon>
        <taxon>Sesamum</taxon>
    </lineage>
</organism>
<comment type="caution">
    <text evidence="1">The sequence shown here is derived from an EMBL/GenBank/DDBJ whole genome shotgun (WGS) entry which is preliminary data.</text>
</comment>
<gene>
    <name evidence="1" type="ORF">Sangu_2561300</name>
</gene>
<name>A0AAW2JAS2_9LAMI</name>
<protein>
    <submittedName>
        <fullName evidence="1">Uncharacterized protein</fullName>
    </submittedName>
</protein>
<reference evidence="1" key="1">
    <citation type="submission" date="2020-06" db="EMBL/GenBank/DDBJ databases">
        <authorList>
            <person name="Li T."/>
            <person name="Hu X."/>
            <person name="Zhang T."/>
            <person name="Song X."/>
            <person name="Zhang H."/>
            <person name="Dai N."/>
            <person name="Sheng W."/>
            <person name="Hou X."/>
            <person name="Wei L."/>
        </authorList>
    </citation>
    <scope>NUCLEOTIDE SEQUENCE</scope>
    <source>
        <strain evidence="1">G01</strain>
        <tissue evidence="1">Leaf</tissue>
    </source>
</reference>
<dbReference type="AlphaFoldDB" id="A0AAW2JAS2"/>
<reference evidence="1" key="2">
    <citation type="journal article" date="2024" name="Plant">
        <title>Genomic evolution and insights into agronomic trait innovations of Sesamum species.</title>
        <authorList>
            <person name="Miao H."/>
            <person name="Wang L."/>
            <person name="Qu L."/>
            <person name="Liu H."/>
            <person name="Sun Y."/>
            <person name="Le M."/>
            <person name="Wang Q."/>
            <person name="Wei S."/>
            <person name="Zheng Y."/>
            <person name="Lin W."/>
            <person name="Duan Y."/>
            <person name="Cao H."/>
            <person name="Xiong S."/>
            <person name="Wang X."/>
            <person name="Wei L."/>
            <person name="Li C."/>
            <person name="Ma Q."/>
            <person name="Ju M."/>
            <person name="Zhao R."/>
            <person name="Li G."/>
            <person name="Mu C."/>
            <person name="Tian Q."/>
            <person name="Mei H."/>
            <person name="Zhang T."/>
            <person name="Gao T."/>
            <person name="Zhang H."/>
        </authorList>
    </citation>
    <scope>NUCLEOTIDE SEQUENCE</scope>
    <source>
        <strain evidence="1">G01</strain>
    </source>
</reference>